<name>A0ABQ3QL70_9ACTN</name>
<dbReference type="RefSeq" id="WP_189970376.1">
    <property type="nucleotide sequence ID" value="NZ_BMUA01000035.1"/>
</dbReference>
<accession>A0ABQ3QL70</accession>
<sequence>MDHHVLREKSDGAVVSSTYVSWRHRIGLDAVCLARLVKPLTGVAAAAIVLSELAENPDAAGISSDFPGAADAAWAAFGADLPDPTRVSWYAHHGPFSSYDPTGPETLTEVTLDFDGTHFSGDLAGHHLLTSEAAARLLLTGNLRPVDEVLTRVGRA</sequence>
<evidence type="ECO:0000313" key="1">
    <source>
        <dbReference type="EMBL" id="GHI38016.1"/>
    </source>
</evidence>
<dbReference type="Proteomes" id="UP001050808">
    <property type="component" value="Unassembled WGS sequence"/>
</dbReference>
<keyword evidence="2" id="KW-1185">Reference proteome</keyword>
<gene>
    <name evidence="1" type="ORF">Sviol_24240</name>
</gene>
<organism evidence="1 2">
    <name type="scientific">Streptomyces violascens</name>
    <dbReference type="NCBI Taxonomy" id="67381"/>
    <lineage>
        <taxon>Bacteria</taxon>
        <taxon>Bacillati</taxon>
        <taxon>Actinomycetota</taxon>
        <taxon>Actinomycetes</taxon>
        <taxon>Kitasatosporales</taxon>
        <taxon>Streptomycetaceae</taxon>
        <taxon>Streptomyces</taxon>
    </lineage>
</organism>
<dbReference type="EMBL" id="BNDY01000003">
    <property type="protein sequence ID" value="GHI38016.1"/>
    <property type="molecule type" value="Genomic_DNA"/>
</dbReference>
<proteinExistence type="predicted"/>
<evidence type="ECO:0000313" key="2">
    <source>
        <dbReference type="Proteomes" id="UP001050808"/>
    </source>
</evidence>
<comment type="caution">
    <text evidence="1">The sequence shown here is derived from an EMBL/GenBank/DDBJ whole genome shotgun (WGS) entry which is preliminary data.</text>
</comment>
<reference evidence="1" key="1">
    <citation type="submission" date="2024-05" db="EMBL/GenBank/DDBJ databases">
        <title>Whole genome shotgun sequence of Streptomyces violascens NBRC 12920.</title>
        <authorList>
            <person name="Komaki H."/>
            <person name="Tamura T."/>
        </authorList>
    </citation>
    <scope>NUCLEOTIDE SEQUENCE</scope>
    <source>
        <strain evidence="1">NBRC 12920</strain>
    </source>
</reference>
<protein>
    <submittedName>
        <fullName evidence="1">Uncharacterized protein</fullName>
    </submittedName>
</protein>